<sequence length="409" mass="46850">MSQDYYLSCLKEGINIYPYDSFSDIRLSGSGGFGNVYQAIYRDADMLVALKSNSNLKEIVNELRIQKTVDVHENIIRFLGVTKNEGDKYLLVLQWADGGTLRRIIHRDIHPNNILIHQENIKLADFGLSRWITANSRCDYGVLRYVDPQAFIKASRNYKLNKKSDVYSVGMLMWELSSGRIPFGSLDDLAIQREICFNGIREKIVEGTPISYLEIYQRCWQNDPDLRPTMDQIYDSLKKVDLNSPVFRITSSNISLPCTTVLPITDLLDIEICVNGFLTNIIHQNRDISIQYDDSALNSQANELWNILDNSTNIGKDFTQISKEIIEYHRQKQKDIKNIFDWLKRNSTNTTNHDSSLQCLLGFFYFMGIGTKKYNGVERATNRLKEMSSSSISRPMGLASFLVPTVSNN</sequence>
<reference evidence="2" key="1">
    <citation type="submission" date="2021-06" db="EMBL/GenBank/DDBJ databases">
        <authorList>
            <person name="Kallberg Y."/>
            <person name="Tangrot J."/>
            <person name="Rosling A."/>
        </authorList>
    </citation>
    <scope>NUCLEOTIDE SEQUENCE</scope>
    <source>
        <strain evidence="2">MA453B</strain>
    </source>
</reference>
<keyword evidence="3" id="KW-1185">Reference proteome</keyword>
<dbReference type="InterPro" id="IPR011009">
    <property type="entry name" value="Kinase-like_dom_sf"/>
</dbReference>
<evidence type="ECO:0000313" key="3">
    <source>
        <dbReference type="Proteomes" id="UP000789405"/>
    </source>
</evidence>
<dbReference type="OrthoDB" id="2431425at2759"/>
<dbReference type="InterPro" id="IPR000719">
    <property type="entry name" value="Prot_kinase_dom"/>
</dbReference>
<dbReference type="InterPro" id="IPR001245">
    <property type="entry name" value="Ser-Thr/Tyr_kinase_cat_dom"/>
</dbReference>
<dbReference type="AlphaFoldDB" id="A0A9N8VJU4"/>
<proteinExistence type="predicted"/>
<dbReference type="PROSITE" id="PS50011">
    <property type="entry name" value="PROTEIN_KINASE_DOM"/>
    <property type="match status" value="1"/>
</dbReference>
<dbReference type="GO" id="GO:0005524">
    <property type="term" value="F:ATP binding"/>
    <property type="evidence" value="ECO:0007669"/>
    <property type="project" value="InterPro"/>
</dbReference>
<dbReference type="InterPro" id="IPR051681">
    <property type="entry name" value="Ser/Thr_Kinases-Pseudokinases"/>
</dbReference>
<name>A0A9N8VJU4_9GLOM</name>
<evidence type="ECO:0000313" key="2">
    <source>
        <dbReference type="EMBL" id="CAG8452097.1"/>
    </source>
</evidence>
<dbReference type="EMBL" id="CAJVPY010000130">
    <property type="protein sequence ID" value="CAG8452097.1"/>
    <property type="molecule type" value="Genomic_DNA"/>
</dbReference>
<accession>A0A9N8VJU4</accession>
<organism evidence="2 3">
    <name type="scientific">Dentiscutata erythropus</name>
    <dbReference type="NCBI Taxonomy" id="1348616"/>
    <lineage>
        <taxon>Eukaryota</taxon>
        <taxon>Fungi</taxon>
        <taxon>Fungi incertae sedis</taxon>
        <taxon>Mucoromycota</taxon>
        <taxon>Glomeromycotina</taxon>
        <taxon>Glomeromycetes</taxon>
        <taxon>Diversisporales</taxon>
        <taxon>Gigasporaceae</taxon>
        <taxon>Dentiscutata</taxon>
    </lineage>
</organism>
<protein>
    <submittedName>
        <fullName evidence="2">24916_t:CDS:1</fullName>
    </submittedName>
</protein>
<gene>
    <name evidence="2" type="ORF">DERYTH_LOCUS568</name>
</gene>
<comment type="caution">
    <text evidence="2">The sequence shown here is derived from an EMBL/GenBank/DDBJ whole genome shotgun (WGS) entry which is preliminary data.</text>
</comment>
<dbReference type="Pfam" id="PF07714">
    <property type="entry name" value="PK_Tyr_Ser-Thr"/>
    <property type="match status" value="1"/>
</dbReference>
<dbReference type="PANTHER" id="PTHR44329">
    <property type="entry name" value="SERINE/THREONINE-PROTEIN KINASE TNNI3K-RELATED"/>
    <property type="match status" value="1"/>
</dbReference>
<dbReference type="Proteomes" id="UP000789405">
    <property type="component" value="Unassembled WGS sequence"/>
</dbReference>
<evidence type="ECO:0000259" key="1">
    <source>
        <dbReference type="PROSITE" id="PS50011"/>
    </source>
</evidence>
<dbReference type="SUPFAM" id="SSF56112">
    <property type="entry name" value="Protein kinase-like (PK-like)"/>
    <property type="match status" value="1"/>
</dbReference>
<dbReference type="GO" id="GO:0004674">
    <property type="term" value="F:protein serine/threonine kinase activity"/>
    <property type="evidence" value="ECO:0007669"/>
    <property type="project" value="TreeGrafter"/>
</dbReference>
<dbReference type="Gene3D" id="1.10.510.10">
    <property type="entry name" value="Transferase(Phosphotransferase) domain 1"/>
    <property type="match status" value="2"/>
</dbReference>
<feature type="domain" description="Protein kinase" evidence="1">
    <location>
        <begin position="22"/>
        <end position="247"/>
    </location>
</feature>